<accession>A0ABD0WFE1</accession>
<organism evidence="9 10">
    <name type="scientific">Umbra pygmaea</name>
    <name type="common">Eastern mudminnow</name>
    <dbReference type="NCBI Taxonomy" id="75934"/>
    <lineage>
        <taxon>Eukaryota</taxon>
        <taxon>Metazoa</taxon>
        <taxon>Chordata</taxon>
        <taxon>Craniata</taxon>
        <taxon>Vertebrata</taxon>
        <taxon>Euteleostomi</taxon>
        <taxon>Actinopterygii</taxon>
        <taxon>Neopterygii</taxon>
        <taxon>Teleostei</taxon>
        <taxon>Protacanthopterygii</taxon>
        <taxon>Esociformes</taxon>
        <taxon>Umbridae</taxon>
        <taxon>Umbra</taxon>
    </lineage>
</organism>
<dbReference type="InterPro" id="IPR036155">
    <property type="entry name" value="Crypto/Photolyase_N_sf"/>
</dbReference>
<feature type="compositionally biased region" description="Polar residues" evidence="7">
    <location>
        <begin position="532"/>
        <end position="542"/>
    </location>
</feature>
<evidence type="ECO:0000259" key="8">
    <source>
        <dbReference type="PROSITE" id="PS51645"/>
    </source>
</evidence>
<keyword evidence="3 5" id="KW-0274">FAD</keyword>
<name>A0ABD0WFE1_UMBPY</name>
<comment type="cofactor">
    <cofactor evidence="5">
        <name>FAD</name>
        <dbReference type="ChEBI" id="CHEBI:57692"/>
    </cofactor>
    <text evidence="5">Binds 1 FAD per subunit.</text>
</comment>
<dbReference type="PROSITE" id="PS51645">
    <property type="entry name" value="PHR_CRY_ALPHA_BETA"/>
    <property type="match status" value="1"/>
</dbReference>
<sequence length="600" mass="68956">MVVNSVHWFRKGLRLHDNPALQEALNGADTVRCVYILDPWFAGSANVGINRWRFLLESLEDLDSSLRNLNSRLFVVRGQPANVFPRLFKEWNVTRLTFEYDSEPYGKERDGAIIKMAQEFRVETIVRNSHTLYNLDRIIEMNNCPPLTVKNHLVIELNNGSPPLTFKRFQALVNGLELPTKPLPTVTREQMDSCRTKIADNHDEHYSVPSLEELGFNTQGLGPAVWKGGESEALDRLNKHLDRKAWVANFERPRINICSLMASPTGLSPYLRFGCLSCRVFYYNLRDLYMKLRKHCSPPLSLFGQLLWREFFYTAGTNNPNFDRMEGNPICVQIPWDHNPEALAKWAEGRTGFPWIDAIMTQLRQEGWIHHLARHAVACFLTRGDLWISWESGMRVFEELLLDADWSVNAGSWMWLSCSAFFQQFFHCYCPVGFGRRTDPSGDYIRRYIPKLKDYPNQYIYEPWRAPASVQKAANCIVGVDYPKPMINHAEGSRLNIERMKQVYQQLSHYRGLSLLASVPTIQEEAEPLPTDDSQASSSTCESPPHPSPAQSNSLKRGWPSETQGSQRHSYSKQQHTSSSGRDQEQWAEQQPVEEPVDTQ</sequence>
<evidence type="ECO:0000256" key="3">
    <source>
        <dbReference type="ARBA" id="ARBA00022827"/>
    </source>
</evidence>
<keyword evidence="10" id="KW-1185">Reference proteome</keyword>
<evidence type="ECO:0000256" key="4">
    <source>
        <dbReference type="ARBA" id="ARBA00022991"/>
    </source>
</evidence>
<gene>
    <name evidence="9" type="ORF">UPYG_G00269180</name>
</gene>
<feature type="site" description="Electron transfer via tryptophanyl radical" evidence="6">
    <location>
        <position position="336"/>
    </location>
</feature>
<proteinExistence type="inferred from homology"/>
<comment type="caution">
    <text evidence="9">The sequence shown here is derived from an EMBL/GenBank/DDBJ whole genome shotgun (WGS) entry which is preliminary data.</text>
</comment>
<feature type="site" description="Electron transfer via tryptophanyl radical" evidence="6">
    <location>
        <position position="413"/>
    </location>
</feature>
<feature type="binding site" evidence="5">
    <location>
        <begin position="305"/>
        <end position="312"/>
    </location>
    <ligand>
        <name>FAD</name>
        <dbReference type="ChEBI" id="CHEBI:57692"/>
    </ligand>
</feature>
<dbReference type="AlphaFoldDB" id="A0ABD0WFE1"/>
<feature type="site" description="Electron transfer via tryptophanyl radical" evidence="6">
    <location>
        <position position="390"/>
    </location>
</feature>
<dbReference type="InterPro" id="IPR014729">
    <property type="entry name" value="Rossmann-like_a/b/a_fold"/>
</dbReference>
<dbReference type="PANTHER" id="PTHR11455:SF15">
    <property type="entry name" value="CRYPTOCHROME-2"/>
    <property type="match status" value="1"/>
</dbReference>
<evidence type="ECO:0000256" key="1">
    <source>
        <dbReference type="ARBA" id="ARBA00005862"/>
    </source>
</evidence>
<feature type="region of interest" description="Disordered" evidence="7">
    <location>
        <begin position="525"/>
        <end position="600"/>
    </location>
</feature>
<dbReference type="FunFam" id="1.10.579.10:FF:000001">
    <property type="entry name" value="Cryptochrome 1"/>
    <property type="match status" value="1"/>
</dbReference>
<evidence type="ECO:0000256" key="5">
    <source>
        <dbReference type="PIRSR" id="PIRSR602081-1"/>
    </source>
</evidence>
<evidence type="ECO:0000313" key="10">
    <source>
        <dbReference type="Proteomes" id="UP001557470"/>
    </source>
</evidence>
<dbReference type="EMBL" id="JAGEUA010000008">
    <property type="protein sequence ID" value="KAL0968613.1"/>
    <property type="molecule type" value="Genomic_DNA"/>
</dbReference>
<dbReference type="Pfam" id="PF03441">
    <property type="entry name" value="FAD_binding_7"/>
    <property type="match status" value="1"/>
</dbReference>
<dbReference type="InterPro" id="IPR036134">
    <property type="entry name" value="Crypto/Photolyase_FAD-like_sf"/>
</dbReference>
<keyword evidence="2 5" id="KW-0285">Flavoprotein</keyword>
<dbReference type="Pfam" id="PF00875">
    <property type="entry name" value="DNA_photolyase"/>
    <property type="match status" value="1"/>
</dbReference>
<feature type="domain" description="Photolyase/cryptochrome alpha/beta" evidence="8">
    <location>
        <begin position="3"/>
        <end position="132"/>
    </location>
</feature>
<dbReference type="InterPro" id="IPR006050">
    <property type="entry name" value="DNA_photolyase_N"/>
</dbReference>
<evidence type="ECO:0000256" key="7">
    <source>
        <dbReference type="SAM" id="MobiDB-lite"/>
    </source>
</evidence>
<feature type="binding site" evidence="5">
    <location>
        <begin position="403"/>
        <end position="405"/>
    </location>
    <ligand>
        <name>FAD</name>
        <dbReference type="ChEBI" id="CHEBI:57692"/>
    </ligand>
</feature>
<evidence type="ECO:0000313" key="9">
    <source>
        <dbReference type="EMBL" id="KAL0968613.1"/>
    </source>
</evidence>
<dbReference type="InterPro" id="IPR002081">
    <property type="entry name" value="Cryptochrome/DNA_photolyase_1"/>
</dbReference>
<reference evidence="9 10" key="1">
    <citation type="submission" date="2024-06" db="EMBL/GenBank/DDBJ databases">
        <authorList>
            <person name="Pan Q."/>
            <person name="Wen M."/>
            <person name="Jouanno E."/>
            <person name="Zahm M."/>
            <person name="Klopp C."/>
            <person name="Cabau C."/>
            <person name="Louis A."/>
            <person name="Berthelot C."/>
            <person name="Parey E."/>
            <person name="Roest Crollius H."/>
            <person name="Montfort J."/>
            <person name="Robinson-Rechavi M."/>
            <person name="Bouchez O."/>
            <person name="Lampietro C."/>
            <person name="Lopez Roques C."/>
            <person name="Donnadieu C."/>
            <person name="Postlethwait J."/>
            <person name="Bobe J."/>
            <person name="Verreycken H."/>
            <person name="Guiguen Y."/>
        </authorList>
    </citation>
    <scope>NUCLEOTIDE SEQUENCE [LARGE SCALE GENOMIC DNA]</scope>
    <source>
        <strain evidence="9">Up_M1</strain>
        <tissue evidence="9">Testis</tissue>
    </source>
</reference>
<protein>
    <recommendedName>
        <fullName evidence="8">Photolyase/cryptochrome alpha/beta domain-containing protein</fullName>
    </recommendedName>
</protein>
<dbReference type="SUPFAM" id="SSF48173">
    <property type="entry name" value="Cryptochrome/photolyase FAD-binding domain"/>
    <property type="match status" value="1"/>
</dbReference>
<dbReference type="PANTHER" id="PTHR11455">
    <property type="entry name" value="CRYPTOCHROME"/>
    <property type="match status" value="1"/>
</dbReference>
<dbReference type="InterPro" id="IPR005101">
    <property type="entry name" value="Cryptochr/Photolyase_FAD-bd"/>
</dbReference>
<dbReference type="SUPFAM" id="SSF52425">
    <property type="entry name" value="Cryptochrome/photolyase, N-terminal domain"/>
    <property type="match status" value="1"/>
</dbReference>
<evidence type="ECO:0000256" key="2">
    <source>
        <dbReference type="ARBA" id="ARBA00022630"/>
    </source>
</evidence>
<dbReference type="Proteomes" id="UP001557470">
    <property type="component" value="Unassembled WGS sequence"/>
</dbReference>
<dbReference type="FunFam" id="1.25.40.80:FF:000001">
    <property type="entry name" value="Cryptochrome circadian regulator 2"/>
    <property type="match status" value="1"/>
</dbReference>
<comment type="similarity">
    <text evidence="1">Belongs to the DNA photolyase class-1 family.</text>
</comment>
<dbReference type="Gene3D" id="1.25.40.80">
    <property type="match status" value="1"/>
</dbReference>
<evidence type="ECO:0000256" key="6">
    <source>
        <dbReference type="PIRSR" id="PIRSR602081-2"/>
    </source>
</evidence>
<dbReference type="Gene3D" id="3.40.50.620">
    <property type="entry name" value="HUPs"/>
    <property type="match status" value="1"/>
</dbReference>
<feature type="compositionally biased region" description="Polar residues" evidence="7">
    <location>
        <begin position="549"/>
        <end position="581"/>
    </location>
</feature>
<keyword evidence="4" id="KW-0157">Chromophore</keyword>
<dbReference type="Gene3D" id="1.10.579.10">
    <property type="entry name" value="DNA Cyclobutane Dipyrimidine Photolyase, subunit A, domain 3"/>
    <property type="match status" value="1"/>
</dbReference>